<comment type="caution">
    <text evidence="5">The sequence shown here is derived from an EMBL/GenBank/DDBJ whole genome shotgun (WGS) entry which is preliminary data.</text>
</comment>
<dbReference type="InterPro" id="IPR036390">
    <property type="entry name" value="WH_DNA-bd_sf"/>
</dbReference>
<keyword evidence="1" id="KW-0805">Transcription regulation</keyword>
<sequence length="114" mass="13222">MVPPRELDPELAHRLYERHAEMCKIFSHSARLEILSTLRSGEMSVGELAERIGLRLSNVSQHLAMMRDRGVLTTRREGTTVYYQVANPRMLEAFDILREVLFEQIEADRSLIRP</sequence>
<organism evidence="5">
    <name type="scientific">marine sediment metagenome</name>
    <dbReference type="NCBI Taxonomy" id="412755"/>
    <lineage>
        <taxon>unclassified sequences</taxon>
        <taxon>metagenomes</taxon>
        <taxon>ecological metagenomes</taxon>
    </lineage>
</organism>
<dbReference type="SMART" id="SM00418">
    <property type="entry name" value="HTH_ARSR"/>
    <property type="match status" value="1"/>
</dbReference>
<dbReference type="GO" id="GO:0003677">
    <property type="term" value="F:DNA binding"/>
    <property type="evidence" value="ECO:0007669"/>
    <property type="project" value="UniProtKB-KW"/>
</dbReference>
<evidence type="ECO:0000256" key="3">
    <source>
        <dbReference type="ARBA" id="ARBA00023163"/>
    </source>
</evidence>
<dbReference type="NCBIfam" id="NF033788">
    <property type="entry name" value="HTH_metalloreg"/>
    <property type="match status" value="1"/>
</dbReference>
<dbReference type="InterPro" id="IPR051011">
    <property type="entry name" value="Metal_resp_trans_reg"/>
</dbReference>
<dbReference type="Pfam" id="PF12840">
    <property type="entry name" value="HTH_20"/>
    <property type="match status" value="1"/>
</dbReference>
<evidence type="ECO:0000259" key="4">
    <source>
        <dbReference type="PROSITE" id="PS50987"/>
    </source>
</evidence>
<dbReference type="AlphaFoldDB" id="A0A0F9FD47"/>
<dbReference type="PRINTS" id="PR00778">
    <property type="entry name" value="HTHARSR"/>
</dbReference>
<dbReference type="PROSITE" id="PS50987">
    <property type="entry name" value="HTH_ARSR_2"/>
    <property type="match status" value="1"/>
</dbReference>
<gene>
    <name evidence="5" type="ORF">LCGC14_1966160</name>
</gene>
<dbReference type="CDD" id="cd00090">
    <property type="entry name" value="HTH_ARSR"/>
    <property type="match status" value="1"/>
</dbReference>
<keyword evidence="3" id="KW-0804">Transcription</keyword>
<evidence type="ECO:0000256" key="2">
    <source>
        <dbReference type="ARBA" id="ARBA00023125"/>
    </source>
</evidence>
<name>A0A0F9FD47_9ZZZZ</name>
<feature type="domain" description="HTH arsR-type" evidence="4">
    <location>
        <begin position="11"/>
        <end position="108"/>
    </location>
</feature>
<dbReference type="PANTHER" id="PTHR43132:SF2">
    <property type="entry name" value="ARSENICAL RESISTANCE OPERON REPRESSOR ARSR-RELATED"/>
    <property type="match status" value="1"/>
</dbReference>
<dbReference type="SUPFAM" id="SSF46785">
    <property type="entry name" value="Winged helix' DNA-binding domain"/>
    <property type="match status" value="1"/>
</dbReference>
<evidence type="ECO:0000256" key="1">
    <source>
        <dbReference type="ARBA" id="ARBA00023015"/>
    </source>
</evidence>
<protein>
    <recommendedName>
        <fullName evidence="4">HTH arsR-type domain-containing protein</fullName>
    </recommendedName>
</protein>
<reference evidence="5" key="1">
    <citation type="journal article" date="2015" name="Nature">
        <title>Complex archaea that bridge the gap between prokaryotes and eukaryotes.</title>
        <authorList>
            <person name="Spang A."/>
            <person name="Saw J.H."/>
            <person name="Jorgensen S.L."/>
            <person name="Zaremba-Niedzwiedzka K."/>
            <person name="Martijn J."/>
            <person name="Lind A.E."/>
            <person name="van Eijk R."/>
            <person name="Schleper C."/>
            <person name="Guy L."/>
            <person name="Ettema T.J."/>
        </authorList>
    </citation>
    <scope>NUCLEOTIDE SEQUENCE</scope>
</reference>
<dbReference type="Gene3D" id="1.10.10.10">
    <property type="entry name" value="Winged helix-like DNA-binding domain superfamily/Winged helix DNA-binding domain"/>
    <property type="match status" value="1"/>
</dbReference>
<dbReference type="InterPro" id="IPR001845">
    <property type="entry name" value="HTH_ArsR_DNA-bd_dom"/>
</dbReference>
<dbReference type="GO" id="GO:0003700">
    <property type="term" value="F:DNA-binding transcription factor activity"/>
    <property type="evidence" value="ECO:0007669"/>
    <property type="project" value="InterPro"/>
</dbReference>
<keyword evidence="2" id="KW-0238">DNA-binding</keyword>
<dbReference type="EMBL" id="LAZR01021741">
    <property type="protein sequence ID" value="KKL84294.1"/>
    <property type="molecule type" value="Genomic_DNA"/>
</dbReference>
<accession>A0A0F9FD47</accession>
<dbReference type="PANTHER" id="PTHR43132">
    <property type="entry name" value="ARSENICAL RESISTANCE OPERON REPRESSOR ARSR-RELATED"/>
    <property type="match status" value="1"/>
</dbReference>
<dbReference type="InterPro" id="IPR011991">
    <property type="entry name" value="ArsR-like_HTH"/>
</dbReference>
<evidence type="ECO:0000313" key="5">
    <source>
        <dbReference type="EMBL" id="KKL84294.1"/>
    </source>
</evidence>
<proteinExistence type="predicted"/>
<dbReference type="InterPro" id="IPR036388">
    <property type="entry name" value="WH-like_DNA-bd_sf"/>
</dbReference>